<proteinExistence type="predicted"/>
<dbReference type="InterPro" id="IPR009387">
    <property type="entry name" value="HigB-2"/>
</dbReference>
<protein>
    <submittedName>
        <fullName evidence="1">Type II toxin-antitoxin system RelE/ParE family toxin</fullName>
    </submittedName>
</protein>
<reference evidence="1 2" key="1">
    <citation type="submission" date="2022-11" db="EMBL/GenBank/DDBJ databases">
        <title>Brucella sp. YY2X, whole genome shotgun sequencing project.</title>
        <authorList>
            <person name="Yang Y."/>
        </authorList>
    </citation>
    <scope>NUCLEOTIDE SEQUENCE [LARGE SCALE GENOMIC DNA]</scope>
    <source>
        <strain evidence="1 2">YY2X</strain>
    </source>
</reference>
<evidence type="ECO:0000313" key="1">
    <source>
        <dbReference type="EMBL" id="MCX2699292.1"/>
    </source>
</evidence>
<sequence length="106" mass="11752">MTEDERLRLNNLLAESPMAGELIQGTGGARKLRFAKPGKGKSGSYRIITYYAAEDVPVFIMDVYAKGEKINLSAAEKAELKKILSSVAEDWRASVREKVKEMRTAS</sequence>
<gene>
    <name evidence="1" type="ORF">OPR82_21545</name>
</gene>
<comment type="caution">
    <text evidence="1">The sequence shown here is derived from an EMBL/GenBank/DDBJ whole genome shotgun (WGS) entry which is preliminary data.</text>
</comment>
<dbReference type="RefSeq" id="WP_265987025.1">
    <property type="nucleotide sequence ID" value="NZ_JAPHAV010000024.1"/>
</dbReference>
<dbReference type="PIRSF" id="PIRSF039032">
    <property type="entry name" value="HigB-2"/>
    <property type="match status" value="1"/>
</dbReference>
<keyword evidence="2" id="KW-1185">Reference proteome</keyword>
<name>A0ABT3QUJ4_9HYPH</name>
<dbReference type="EMBL" id="JAPHAV010000024">
    <property type="protein sequence ID" value="MCX2699292.1"/>
    <property type="molecule type" value="Genomic_DNA"/>
</dbReference>
<dbReference type="Proteomes" id="UP001301216">
    <property type="component" value="Unassembled WGS sequence"/>
</dbReference>
<accession>A0ABT3QUJ4</accession>
<organism evidence="1 2">
    <name type="scientific">Ochrobactrum chromiisoli</name>
    <dbReference type="NCBI Taxonomy" id="2993941"/>
    <lineage>
        <taxon>Bacteria</taxon>
        <taxon>Pseudomonadati</taxon>
        <taxon>Pseudomonadota</taxon>
        <taxon>Alphaproteobacteria</taxon>
        <taxon>Hyphomicrobiales</taxon>
        <taxon>Brucellaceae</taxon>
        <taxon>Brucella/Ochrobactrum group</taxon>
        <taxon>Ochrobactrum</taxon>
    </lineage>
</organism>
<dbReference type="Pfam" id="PF06296">
    <property type="entry name" value="RelE"/>
    <property type="match status" value="1"/>
</dbReference>
<evidence type="ECO:0000313" key="2">
    <source>
        <dbReference type="Proteomes" id="UP001301216"/>
    </source>
</evidence>